<evidence type="ECO:0000313" key="4">
    <source>
        <dbReference type="Proteomes" id="UP000029227"/>
    </source>
</evidence>
<dbReference type="SUPFAM" id="SSF48452">
    <property type="entry name" value="TPR-like"/>
    <property type="match status" value="1"/>
</dbReference>
<reference evidence="3 4" key="1">
    <citation type="journal article" date="2014" name="Genome Announc.">
        <title>Draft Genome Sequences of Two Vibrionaceae Species, Vibrio ponticus C121 and Photobacterium aphoticum C119, Isolated as Coral Reef Microbiota.</title>
        <authorList>
            <person name="Al-saari N."/>
            <person name="Meirelles P.M."/>
            <person name="Mino S."/>
            <person name="Suda W."/>
            <person name="Oshima K."/>
            <person name="Hattori M."/>
            <person name="Ohkuma M."/>
            <person name="Thompson F.L."/>
            <person name="Gomez-Gil B."/>
            <person name="Sawabe T."/>
            <person name="Sawabe T."/>
        </authorList>
    </citation>
    <scope>NUCLEOTIDE SEQUENCE [LARGE SCALE GENOMIC DNA]</scope>
    <source>
        <strain evidence="3 4">JCM 19237</strain>
    </source>
</reference>
<dbReference type="AlphaFoldDB" id="A0A090RN26"/>
<dbReference type="PANTHER" id="PTHR31350:SF21">
    <property type="entry name" value="F-BOX ONLY PROTEIN 21"/>
    <property type="match status" value="1"/>
</dbReference>
<dbReference type="EMBL" id="BBMN01000035">
    <property type="protein sequence ID" value="GAL08867.1"/>
    <property type="molecule type" value="Genomic_DNA"/>
</dbReference>
<comment type="caution">
    <text evidence="3">The sequence shown here is derived from an EMBL/GenBank/DDBJ whole genome shotgun (WGS) entry which is preliminary data.</text>
</comment>
<sequence length="270" mass="31438">MLHFTEQEWDDMPLVEGAVLMTEMVEPSFPGAWVRLQLSRLADEAEQALMDEPNAELRLEGLIRLFYREWGFQGDHEQYFSADNIYLDRVLERKKGIPVSLGSIFLFLAERLDLPVYGVGFPTQFVLKVEWFNGHTQYINPFDGEYLSQHMMSAWLKGHHGPFTELREEYFETAEHIDILARWLTVMKSALLREGQFAEALRCSDVVLDAFRPGDPHEIRDRGYIYQQLDCSHAAVMDYEYFIEQCPEDPAAELLKIQVEELNKAPLVFH</sequence>
<protein>
    <submittedName>
        <fullName evidence="3">Protein SirB1</fullName>
    </submittedName>
</protein>
<dbReference type="eggNOG" id="COG2912">
    <property type="taxonomic scope" value="Bacteria"/>
</dbReference>
<proteinExistence type="inferred from homology"/>
<dbReference type="Pfam" id="PF13369">
    <property type="entry name" value="Transglut_core2"/>
    <property type="match status" value="1"/>
</dbReference>
<organism evidence="3 4">
    <name type="scientific">Photobacterium aphoticum</name>
    <dbReference type="NCBI Taxonomy" id="754436"/>
    <lineage>
        <taxon>Bacteria</taxon>
        <taxon>Pseudomonadati</taxon>
        <taxon>Pseudomonadota</taxon>
        <taxon>Gammaproteobacteria</taxon>
        <taxon>Vibrionales</taxon>
        <taxon>Vibrionaceae</taxon>
        <taxon>Photobacterium</taxon>
    </lineage>
</organism>
<dbReference type="PANTHER" id="PTHR31350">
    <property type="entry name" value="SI:DKEY-261L7.2"/>
    <property type="match status" value="1"/>
</dbReference>
<feature type="domain" description="Protein SirB1 N-terminal" evidence="2">
    <location>
        <begin position="34"/>
        <end position="184"/>
    </location>
</feature>
<dbReference type="InterPro" id="IPR011990">
    <property type="entry name" value="TPR-like_helical_dom_sf"/>
</dbReference>
<evidence type="ECO:0000313" key="3">
    <source>
        <dbReference type="EMBL" id="GAL08867.1"/>
    </source>
</evidence>
<dbReference type="Pfam" id="PF13371">
    <property type="entry name" value="TPR_9"/>
    <property type="match status" value="1"/>
</dbReference>
<dbReference type="InterPro" id="IPR032698">
    <property type="entry name" value="SirB1_N"/>
</dbReference>
<gene>
    <name evidence="3" type="ORF">JCM19237_6889</name>
</gene>
<dbReference type="Proteomes" id="UP000029227">
    <property type="component" value="Unassembled WGS sequence"/>
</dbReference>
<dbReference type="STRING" id="754436.JCM19237_6889"/>
<accession>A0A090RN26</accession>
<evidence type="ECO:0000259" key="2">
    <source>
        <dbReference type="Pfam" id="PF13369"/>
    </source>
</evidence>
<comment type="similarity">
    <text evidence="1">Belongs to the UPF0162 family.</text>
</comment>
<evidence type="ECO:0000256" key="1">
    <source>
        <dbReference type="ARBA" id="ARBA00007100"/>
    </source>
</evidence>
<name>A0A090RN26_9GAMM</name>